<dbReference type="SUPFAM" id="SSF53649">
    <property type="entry name" value="Alkaline phosphatase-like"/>
    <property type="match status" value="1"/>
</dbReference>
<proteinExistence type="inferred from homology"/>
<dbReference type="Gene3D" id="3.40.720.10">
    <property type="entry name" value="Alkaline Phosphatase, subunit A"/>
    <property type="match status" value="1"/>
</dbReference>
<dbReference type="InterPro" id="IPR017850">
    <property type="entry name" value="Alkaline_phosphatase_core_sf"/>
</dbReference>
<keyword evidence="2" id="KW-0378">Hydrolase</keyword>
<dbReference type="InterPro" id="IPR050738">
    <property type="entry name" value="Sulfatase"/>
</dbReference>
<accession>A0A517XU92</accession>
<evidence type="ECO:0000313" key="5">
    <source>
        <dbReference type="Proteomes" id="UP000319576"/>
    </source>
</evidence>
<gene>
    <name evidence="4" type="ORF">ETAA1_30430</name>
</gene>
<dbReference type="RefSeq" id="WP_145239730.1">
    <property type="nucleotide sequence ID" value="NZ_CP036273.1"/>
</dbReference>
<dbReference type="AlphaFoldDB" id="A0A517XU92"/>
<dbReference type="PANTHER" id="PTHR42693:SF53">
    <property type="entry name" value="ENDO-4-O-SULFATASE"/>
    <property type="match status" value="1"/>
</dbReference>
<dbReference type="OrthoDB" id="291352at2"/>
<feature type="chain" id="PRO_5021954730" evidence="3">
    <location>
        <begin position="22"/>
        <end position="66"/>
    </location>
</feature>
<evidence type="ECO:0000313" key="4">
    <source>
        <dbReference type="EMBL" id="QDU21078.1"/>
    </source>
</evidence>
<protein>
    <submittedName>
        <fullName evidence="4">Sulfatase</fullName>
    </submittedName>
</protein>
<name>A0A517XU92_9BACT</name>
<dbReference type="Proteomes" id="UP000319576">
    <property type="component" value="Chromosome"/>
</dbReference>
<dbReference type="PANTHER" id="PTHR42693">
    <property type="entry name" value="ARYLSULFATASE FAMILY MEMBER"/>
    <property type="match status" value="1"/>
</dbReference>
<feature type="signal peptide" evidence="3">
    <location>
        <begin position="1"/>
        <end position="21"/>
    </location>
</feature>
<dbReference type="KEGG" id="uli:ETAA1_30430"/>
<keyword evidence="5" id="KW-1185">Reference proteome</keyword>
<comment type="similarity">
    <text evidence="1">Belongs to the sulfatase family.</text>
</comment>
<keyword evidence="3" id="KW-0732">Signal</keyword>
<evidence type="ECO:0000256" key="1">
    <source>
        <dbReference type="ARBA" id="ARBA00008779"/>
    </source>
</evidence>
<dbReference type="EMBL" id="CP036273">
    <property type="protein sequence ID" value="QDU21078.1"/>
    <property type="molecule type" value="Genomic_DNA"/>
</dbReference>
<evidence type="ECO:0000256" key="2">
    <source>
        <dbReference type="ARBA" id="ARBA00022801"/>
    </source>
</evidence>
<reference evidence="4 5" key="1">
    <citation type="submission" date="2019-02" db="EMBL/GenBank/DDBJ databases">
        <title>Deep-cultivation of Planctomycetes and their phenomic and genomic characterization uncovers novel biology.</title>
        <authorList>
            <person name="Wiegand S."/>
            <person name="Jogler M."/>
            <person name="Boedeker C."/>
            <person name="Pinto D."/>
            <person name="Vollmers J."/>
            <person name="Rivas-Marin E."/>
            <person name="Kohn T."/>
            <person name="Peeters S.H."/>
            <person name="Heuer A."/>
            <person name="Rast P."/>
            <person name="Oberbeckmann S."/>
            <person name="Bunk B."/>
            <person name="Jeske O."/>
            <person name="Meyerdierks A."/>
            <person name="Storesund J.E."/>
            <person name="Kallscheuer N."/>
            <person name="Luecker S."/>
            <person name="Lage O.M."/>
            <person name="Pohl T."/>
            <person name="Merkel B.J."/>
            <person name="Hornburger P."/>
            <person name="Mueller R.-W."/>
            <person name="Bruemmer F."/>
            <person name="Labrenz M."/>
            <person name="Spormann A.M."/>
            <person name="Op den Camp H."/>
            <person name="Overmann J."/>
            <person name="Amann R."/>
            <person name="Jetten M.S.M."/>
            <person name="Mascher T."/>
            <person name="Medema M.H."/>
            <person name="Devos D.P."/>
            <person name="Kaster A.-K."/>
            <person name="Ovreas L."/>
            <person name="Rohde M."/>
            <person name="Galperin M.Y."/>
            <person name="Jogler C."/>
        </authorList>
    </citation>
    <scope>NUCLEOTIDE SEQUENCE [LARGE SCALE GENOMIC DNA]</scope>
    <source>
        <strain evidence="4 5">ETA_A1</strain>
    </source>
</reference>
<evidence type="ECO:0000256" key="3">
    <source>
        <dbReference type="SAM" id="SignalP"/>
    </source>
</evidence>
<sequence length="66" mass="6939" precursor="true">MRWVLAATAAVAVVAPAAAQAARPNVVIVMTDDQGLGDFSYTGNPVLRTPAFDAFARESVRPGHSR</sequence>
<dbReference type="GO" id="GO:0004065">
    <property type="term" value="F:arylsulfatase activity"/>
    <property type="evidence" value="ECO:0007669"/>
    <property type="project" value="TreeGrafter"/>
</dbReference>
<organism evidence="4 5">
    <name type="scientific">Urbifossiella limnaea</name>
    <dbReference type="NCBI Taxonomy" id="2528023"/>
    <lineage>
        <taxon>Bacteria</taxon>
        <taxon>Pseudomonadati</taxon>
        <taxon>Planctomycetota</taxon>
        <taxon>Planctomycetia</taxon>
        <taxon>Gemmatales</taxon>
        <taxon>Gemmataceae</taxon>
        <taxon>Urbifossiella</taxon>
    </lineage>
</organism>